<evidence type="ECO:0000313" key="2">
    <source>
        <dbReference type="EMBL" id="KOB52194.1"/>
    </source>
</evidence>
<evidence type="ECO:0000256" key="1">
    <source>
        <dbReference type="SAM" id="Phobius"/>
    </source>
</evidence>
<keyword evidence="1" id="KW-0472">Membrane</keyword>
<feature type="transmembrane region" description="Helical" evidence="1">
    <location>
        <begin position="58"/>
        <end position="78"/>
    </location>
</feature>
<comment type="caution">
    <text evidence="2">The sequence shown here is derived from an EMBL/GenBank/DDBJ whole genome shotgun (WGS) entry which is preliminary data.</text>
</comment>
<keyword evidence="1" id="KW-0812">Transmembrane</keyword>
<accession>A0A0L7K3F4</accession>
<organism evidence="2 3">
    <name type="scientific">Operophtera brumata</name>
    <name type="common">Winter moth</name>
    <name type="synonym">Phalaena brumata</name>
    <dbReference type="NCBI Taxonomy" id="104452"/>
    <lineage>
        <taxon>Eukaryota</taxon>
        <taxon>Metazoa</taxon>
        <taxon>Ecdysozoa</taxon>
        <taxon>Arthropoda</taxon>
        <taxon>Hexapoda</taxon>
        <taxon>Insecta</taxon>
        <taxon>Pterygota</taxon>
        <taxon>Neoptera</taxon>
        <taxon>Endopterygota</taxon>
        <taxon>Lepidoptera</taxon>
        <taxon>Glossata</taxon>
        <taxon>Ditrysia</taxon>
        <taxon>Geometroidea</taxon>
        <taxon>Geometridae</taxon>
        <taxon>Larentiinae</taxon>
        <taxon>Operophtera</taxon>
    </lineage>
</organism>
<dbReference type="EMBL" id="JTDY01013094">
    <property type="protein sequence ID" value="KOB52194.1"/>
    <property type="molecule type" value="Genomic_DNA"/>
</dbReference>
<proteinExistence type="predicted"/>
<reference evidence="2 3" key="1">
    <citation type="journal article" date="2015" name="Genome Biol. Evol.">
        <title>The genome of winter moth (Operophtera brumata) provides a genomic perspective on sexual dimorphism and phenology.</title>
        <authorList>
            <person name="Derks M.F."/>
            <person name="Smit S."/>
            <person name="Salis L."/>
            <person name="Schijlen E."/>
            <person name="Bossers A."/>
            <person name="Mateman C."/>
            <person name="Pijl A.S."/>
            <person name="de Ridder D."/>
            <person name="Groenen M.A."/>
            <person name="Visser M.E."/>
            <person name="Megens H.J."/>
        </authorList>
    </citation>
    <scope>NUCLEOTIDE SEQUENCE [LARGE SCALE GENOMIC DNA]</scope>
    <source>
        <strain evidence="2">WM2013NL</strain>
        <tissue evidence="2">Head and thorax</tissue>
    </source>
</reference>
<name>A0A0L7K3F4_OPEBR</name>
<dbReference type="Proteomes" id="UP000037510">
    <property type="component" value="Unassembled WGS sequence"/>
</dbReference>
<keyword evidence="3" id="KW-1185">Reference proteome</keyword>
<keyword evidence="1" id="KW-1133">Transmembrane helix</keyword>
<dbReference type="AlphaFoldDB" id="A0A0L7K3F4"/>
<protein>
    <submittedName>
        <fullName evidence="2">Uncharacterized protein</fullName>
    </submittedName>
</protein>
<gene>
    <name evidence="2" type="ORF">OBRU01_26359</name>
</gene>
<evidence type="ECO:0000313" key="3">
    <source>
        <dbReference type="Proteomes" id="UP000037510"/>
    </source>
</evidence>
<feature type="non-terminal residue" evidence="2">
    <location>
        <position position="1"/>
    </location>
</feature>
<feature type="non-terminal residue" evidence="2">
    <location>
        <position position="86"/>
    </location>
</feature>
<feature type="transmembrane region" description="Helical" evidence="1">
    <location>
        <begin position="33"/>
        <end position="52"/>
    </location>
</feature>
<sequence>IDHRDVYRRLANSMESPHFDTSTDERKRLRYPLTYLIVGIAFVYTAHFVMVTDLIMQAHLVPLVCQLTVLADCFVNIIKDCKEGIT</sequence>